<dbReference type="GO" id="GO:0008483">
    <property type="term" value="F:transaminase activity"/>
    <property type="evidence" value="ECO:0007669"/>
    <property type="project" value="UniProtKB-KW"/>
</dbReference>
<dbReference type="Proteomes" id="UP000068905">
    <property type="component" value="Chromosome"/>
</dbReference>
<dbReference type="SUPFAM" id="SSF101790">
    <property type="entry name" value="Aminomethyltransferase beta-barrel domain"/>
    <property type="match status" value="1"/>
</dbReference>
<dbReference type="PIRSF" id="PIRSF006487">
    <property type="entry name" value="GcvT"/>
    <property type="match status" value="1"/>
</dbReference>
<dbReference type="AlphaFoldDB" id="A0A0M4LD30"/>
<dbReference type="PANTHER" id="PTHR43757:SF2">
    <property type="entry name" value="AMINOMETHYLTRANSFERASE, MITOCHONDRIAL"/>
    <property type="match status" value="1"/>
</dbReference>
<dbReference type="KEGG" id="tsn:W908_03705"/>
<dbReference type="PATRIC" id="fig|1125411.7.peg.723"/>
<evidence type="ECO:0000259" key="3">
    <source>
        <dbReference type="Pfam" id="PF01571"/>
    </source>
</evidence>
<gene>
    <name evidence="5" type="ORF">W908_03705</name>
</gene>
<dbReference type="PANTHER" id="PTHR43757">
    <property type="entry name" value="AMINOMETHYLTRANSFERASE"/>
    <property type="match status" value="1"/>
</dbReference>
<dbReference type="Pfam" id="PF01571">
    <property type="entry name" value="GCV_T"/>
    <property type="match status" value="1"/>
</dbReference>
<evidence type="ECO:0000313" key="5">
    <source>
        <dbReference type="EMBL" id="ALE01757.1"/>
    </source>
</evidence>
<dbReference type="SUPFAM" id="SSF103025">
    <property type="entry name" value="Folate-binding domain"/>
    <property type="match status" value="1"/>
</dbReference>
<evidence type="ECO:0000313" key="6">
    <source>
        <dbReference type="Proteomes" id="UP000068905"/>
    </source>
</evidence>
<name>A0A0M4LD30_9GAMM</name>
<evidence type="ECO:0000256" key="2">
    <source>
        <dbReference type="PIRSR" id="PIRSR006487-1"/>
    </source>
</evidence>
<protein>
    <submittedName>
        <fullName evidence="5">Glycine cleavage system protein T</fullName>
    </submittedName>
</protein>
<dbReference type="RefSeq" id="WP_053819980.1">
    <property type="nucleotide sequence ID" value="NZ_CP006911.1"/>
</dbReference>
<dbReference type="NCBIfam" id="NF009133">
    <property type="entry name" value="PRK12486.1"/>
    <property type="match status" value="1"/>
</dbReference>
<keyword evidence="1" id="KW-0032">Aminotransferase</keyword>
<sequence>MEGHVNFTLSDRLRKSPYYEATLRAGAKTFTIYNHMIMPTSYEGAEADYWNLMNNVTMWDVAAERQVEITGSDAFKFVEYITSRDLSKLQIGQGKYALITDEDGGIINDPIILRLGESHFWLSIADSDVLLWTRGLACGLGWDVNICEPDVSPLAIQGPNHLPLMIDLFGDWVMDVKYFFFKECELEGIPLIVQKSGWSKQGGFELYLRDGSKGEELWDIIANAGKKYDIKPGTPNNIERVESGLFSWGNDMDINSNPLELPLGNFCQLDKEAEYLSREALHKIRSEGPTKKLVGLIVDGDPFVGGCASPWKVMSDNQVCGKVSSAAYSPRLKINMAMATINNSHNEIDSEVMVETPWGTRSAKVTSIPFN</sequence>
<evidence type="ECO:0000256" key="1">
    <source>
        <dbReference type="ARBA" id="ARBA00022576"/>
    </source>
</evidence>
<dbReference type="STRING" id="1125411.W908_03705"/>
<dbReference type="EMBL" id="CP006911">
    <property type="protein sequence ID" value="ALE01757.1"/>
    <property type="molecule type" value="Genomic_DNA"/>
</dbReference>
<dbReference type="Pfam" id="PF08669">
    <property type="entry name" value="GCV_T_C"/>
    <property type="match status" value="1"/>
</dbReference>
<organism evidence="5 6">
    <name type="scientific">Candidatus Pseudothioglobus singularis PS1</name>
    <dbReference type="NCBI Taxonomy" id="1125411"/>
    <lineage>
        <taxon>Bacteria</taxon>
        <taxon>Pseudomonadati</taxon>
        <taxon>Pseudomonadota</taxon>
        <taxon>Gammaproteobacteria</taxon>
        <taxon>Candidatus Pseudothioglobaceae</taxon>
        <taxon>Candidatus Pseudothioglobus</taxon>
    </lineage>
</organism>
<keyword evidence="6" id="KW-1185">Reference proteome</keyword>
<proteinExistence type="predicted"/>
<dbReference type="InterPro" id="IPR028896">
    <property type="entry name" value="GcvT/YgfZ/DmdA"/>
</dbReference>
<feature type="domain" description="Aminomethyltransferase C-terminal" evidence="4">
    <location>
        <begin position="291"/>
        <end position="370"/>
    </location>
</feature>
<dbReference type="InterPro" id="IPR027266">
    <property type="entry name" value="TrmE/GcvT-like"/>
</dbReference>
<dbReference type="InterPro" id="IPR006222">
    <property type="entry name" value="GCVT_N"/>
</dbReference>
<feature type="binding site" evidence="2">
    <location>
        <position position="205"/>
    </location>
    <ligand>
        <name>substrate</name>
    </ligand>
</feature>
<dbReference type="InterPro" id="IPR029043">
    <property type="entry name" value="GcvT/YgfZ_C"/>
</dbReference>
<dbReference type="OrthoDB" id="9774591at2"/>
<reference evidence="5 6" key="1">
    <citation type="journal article" date="2015" name="Genome Announc.">
        <title>Genome Sequence of 'Candidatus Thioglobus singularis' Strain PS1, a Mixotroph from the SUP05 Clade of Marine Gammaproteobacteria.</title>
        <authorList>
            <person name="Marshall K.T."/>
            <person name="Morris R.M."/>
        </authorList>
    </citation>
    <scope>NUCLEOTIDE SEQUENCE [LARGE SCALE GENOMIC DNA]</scope>
    <source>
        <strain evidence="5 6">PS1</strain>
    </source>
</reference>
<evidence type="ECO:0000259" key="4">
    <source>
        <dbReference type="Pfam" id="PF08669"/>
    </source>
</evidence>
<dbReference type="Gene3D" id="3.30.1360.120">
    <property type="entry name" value="Probable tRNA modification gtpase trme, domain 1"/>
    <property type="match status" value="1"/>
</dbReference>
<keyword evidence="1" id="KW-0808">Transferase</keyword>
<accession>A0A0M4LD30</accession>
<feature type="domain" description="GCVT N-terminal" evidence="3">
    <location>
        <begin position="19"/>
        <end position="271"/>
    </location>
</feature>
<dbReference type="InterPro" id="IPR013977">
    <property type="entry name" value="GcvT_C"/>
</dbReference>